<dbReference type="OrthoDB" id="551992at2759"/>
<comment type="caution">
    <text evidence="2">The sequence shown here is derived from an EMBL/GenBank/DDBJ whole genome shotgun (WGS) entry which is preliminary data.</text>
</comment>
<keyword evidence="1" id="KW-0812">Transmembrane</keyword>
<keyword evidence="3" id="KW-1185">Reference proteome</keyword>
<dbReference type="AlphaFoldDB" id="A0A150H053"/>
<proteinExistence type="predicted"/>
<dbReference type="Proteomes" id="UP000075714">
    <property type="component" value="Unassembled WGS sequence"/>
</dbReference>
<keyword evidence="1" id="KW-1133">Transmembrane helix</keyword>
<accession>A0A150H053</accession>
<evidence type="ECO:0000313" key="3">
    <source>
        <dbReference type="Proteomes" id="UP000075714"/>
    </source>
</evidence>
<reference evidence="3" key="1">
    <citation type="journal article" date="2016" name="Nat. Commun.">
        <title>The Gonium pectorale genome demonstrates co-option of cell cycle regulation during the evolution of multicellularity.</title>
        <authorList>
            <person name="Hanschen E.R."/>
            <person name="Marriage T.N."/>
            <person name="Ferris P.J."/>
            <person name="Hamaji T."/>
            <person name="Toyoda A."/>
            <person name="Fujiyama A."/>
            <person name="Neme R."/>
            <person name="Noguchi H."/>
            <person name="Minakuchi Y."/>
            <person name="Suzuki M."/>
            <person name="Kawai-Toyooka H."/>
            <person name="Smith D.R."/>
            <person name="Sparks H."/>
            <person name="Anderson J."/>
            <person name="Bakaric R."/>
            <person name="Luria V."/>
            <person name="Karger A."/>
            <person name="Kirschner M.W."/>
            <person name="Durand P.M."/>
            <person name="Michod R.E."/>
            <person name="Nozaki H."/>
            <person name="Olson B.J."/>
        </authorList>
    </citation>
    <scope>NUCLEOTIDE SEQUENCE [LARGE SCALE GENOMIC DNA]</scope>
    <source>
        <strain evidence="3">NIES-2863</strain>
    </source>
</reference>
<organism evidence="2 3">
    <name type="scientific">Gonium pectorale</name>
    <name type="common">Green alga</name>
    <dbReference type="NCBI Taxonomy" id="33097"/>
    <lineage>
        <taxon>Eukaryota</taxon>
        <taxon>Viridiplantae</taxon>
        <taxon>Chlorophyta</taxon>
        <taxon>core chlorophytes</taxon>
        <taxon>Chlorophyceae</taxon>
        <taxon>CS clade</taxon>
        <taxon>Chlamydomonadales</taxon>
        <taxon>Volvocaceae</taxon>
        <taxon>Gonium</taxon>
    </lineage>
</organism>
<dbReference type="EMBL" id="LSYV01000003">
    <property type="protein sequence ID" value="KXZ55546.1"/>
    <property type="molecule type" value="Genomic_DNA"/>
</dbReference>
<name>A0A150H053_GONPE</name>
<keyword evidence="1" id="KW-0472">Membrane</keyword>
<evidence type="ECO:0000313" key="2">
    <source>
        <dbReference type="EMBL" id="KXZ55546.1"/>
    </source>
</evidence>
<protein>
    <submittedName>
        <fullName evidence="2">Uncharacterized protein</fullName>
    </submittedName>
</protein>
<evidence type="ECO:0000256" key="1">
    <source>
        <dbReference type="SAM" id="Phobius"/>
    </source>
</evidence>
<dbReference type="STRING" id="33097.A0A150H053"/>
<sequence>MMAASVAGQPYFLSNANPNSICPPVQTDAYLNTSCSIQYTSEDFPCNIIISCADCLGGSRLLPWNVSVFDDPSSSSSVGVTKVQCPQSSLDDDGIALLKLNFVLTETCPPDNSTVNTLNVVCAGPGASLPEFPDLPDAATDTSASSCGARLAATFTLADQTAQSAFVLSLLSKKITMPGYIVLSPSSNDNMAVSSTLQTTVRNTNTLAITVTDQAVAKSIAATLGLRQEQVFIVSGPDGSLNGTSGSGNLALFAPPPPPPPKKCDRPHLGSLCGAEALGVIVAIIIGSVLLLAAFILLAVCLISRGRQPVMAEDDYAWAQKYAHVTPGIMPAYAPPVFRAQPYSVDLNQQSVYVGSTVVRE</sequence>
<gene>
    <name evidence="2" type="ORF">GPECTOR_2g1095</name>
</gene>
<feature type="transmembrane region" description="Helical" evidence="1">
    <location>
        <begin position="277"/>
        <end position="303"/>
    </location>
</feature>